<dbReference type="Proteomes" id="UP000030104">
    <property type="component" value="Unassembled WGS sequence"/>
</dbReference>
<proteinExistence type="predicted"/>
<gene>
    <name evidence="1" type="ORF">PITC_030050</name>
</gene>
<dbReference type="PhylomeDB" id="A0A0A2L911"/>
<reference evidence="1 2" key="1">
    <citation type="journal article" date="2015" name="Mol. Plant Microbe Interact.">
        <title>Genome, transcriptome, and functional analyses of Penicillium expansum provide new insights into secondary metabolism and pathogenicity.</title>
        <authorList>
            <person name="Ballester A.R."/>
            <person name="Marcet-Houben M."/>
            <person name="Levin E."/>
            <person name="Sela N."/>
            <person name="Selma-Lazaro C."/>
            <person name="Carmona L."/>
            <person name="Wisniewski M."/>
            <person name="Droby S."/>
            <person name="Gonzalez-Candelas L."/>
            <person name="Gabaldon T."/>
        </authorList>
    </citation>
    <scope>NUCLEOTIDE SEQUENCE [LARGE SCALE GENOMIC DNA]</scope>
    <source>
        <strain evidence="1 2">PHI-1</strain>
    </source>
</reference>
<name>A0A0A2L911_PENIT</name>
<sequence length="85" mass="9654">MSSSFSTCFLNGTKPGTAITLSQPFSSQWMILEKLNEHEFQVNKEEIDDYGFYYFASAKSQCCDPKKFFKESLHANVHSSSPSKN</sequence>
<comment type="caution">
    <text evidence="1">The sequence shown here is derived from an EMBL/GenBank/DDBJ whole genome shotgun (WGS) entry which is preliminary data.</text>
</comment>
<dbReference type="OrthoDB" id="4207132at2759"/>
<dbReference type="AlphaFoldDB" id="A0A0A2L911"/>
<evidence type="ECO:0000313" key="2">
    <source>
        <dbReference type="Proteomes" id="UP000030104"/>
    </source>
</evidence>
<keyword evidence="2" id="KW-1185">Reference proteome</keyword>
<dbReference type="HOGENOM" id="CLU_2513353_0_0_1"/>
<accession>A0A0A2L911</accession>
<evidence type="ECO:0000313" key="1">
    <source>
        <dbReference type="EMBL" id="KGO75653.1"/>
    </source>
</evidence>
<dbReference type="STRING" id="40296.A0A0A2L911"/>
<dbReference type="EMBL" id="JQGA01000444">
    <property type="protein sequence ID" value="KGO75653.1"/>
    <property type="molecule type" value="Genomic_DNA"/>
</dbReference>
<organism evidence="1 2">
    <name type="scientific">Penicillium italicum</name>
    <name type="common">Blue mold</name>
    <dbReference type="NCBI Taxonomy" id="40296"/>
    <lineage>
        <taxon>Eukaryota</taxon>
        <taxon>Fungi</taxon>
        <taxon>Dikarya</taxon>
        <taxon>Ascomycota</taxon>
        <taxon>Pezizomycotina</taxon>
        <taxon>Eurotiomycetes</taxon>
        <taxon>Eurotiomycetidae</taxon>
        <taxon>Eurotiales</taxon>
        <taxon>Aspergillaceae</taxon>
        <taxon>Penicillium</taxon>
    </lineage>
</organism>
<protein>
    <submittedName>
        <fullName evidence="1">Uncharacterized protein</fullName>
    </submittedName>
</protein>